<dbReference type="GO" id="GO:0016491">
    <property type="term" value="F:oxidoreductase activity"/>
    <property type="evidence" value="ECO:0007669"/>
    <property type="project" value="UniProtKB-KW"/>
</dbReference>
<dbReference type="AlphaFoldDB" id="A0A2G1BRR4"/>
<dbReference type="RefSeq" id="WP_099216435.1">
    <property type="nucleotide sequence ID" value="NZ_JAUYVU010000003.1"/>
</dbReference>
<reference evidence="5" key="2">
    <citation type="submission" date="2017-10" db="EMBL/GenBank/DDBJ databases">
        <authorList>
            <person name="Enke T.N."/>
            <person name="Cordero O.X."/>
        </authorList>
    </citation>
    <scope>NUCLEOTIDE SEQUENCE</scope>
    <source>
        <strain evidence="5">4G03</strain>
    </source>
</reference>
<evidence type="ECO:0000313" key="6">
    <source>
        <dbReference type="Proteomes" id="UP000222163"/>
    </source>
</evidence>
<sequence>MNKTIIIQASSKSTGNTNKVINYLNSNESFDFVDLKTKNIGVFEYDFSNAGDDFIPLMKEIINKYDTLVFATPVYWYTMSATLKTFFDRLSDLLKYKKDLGRQLRGKNMAMISNSGANDLRNGFEMPFIESAKYLGMNYLGSTHAWFTEDGNDIHPDAKVKINEFRNILATKNFKDVLTR</sequence>
<keyword evidence="7" id="KW-1185">Reference proteome</keyword>
<protein>
    <submittedName>
        <fullName evidence="5">FMN reductase</fullName>
    </submittedName>
    <submittedName>
        <fullName evidence="4">NAD(P)H-dependent oxidoreductase</fullName>
        <ecNumber evidence="4">1.-.-.-</ecNumber>
    </submittedName>
</protein>
<dbReference type="PANTHER" id="PTHR43278:SF4">
    <property type="entry name" value="NAD(P)H-DEPENDENT FMN-CONTAINING OXIDOREDUCTASE YWQN-RELATED"/>
    <property type="match status" value="1"/>
</dbReference>
<dbReference type="Pfam" id="PF03358">
    <property type="entry name" value="FMN_red"/>
    <property type="match status" value="1"/>
</dbReference>
<evidence type="ECO:0000313" key="7">
    <source>
        <dbReference type="Proteomes" id="UP001242342"/>
    </source>
</evidence>
<dbReference type="Proteomes" id="UP001242342">
    <property type="component" value="Unassembled WGS sequence"/>
</dbReference>
<reference evidence="4 7" key="3">
    <citation type="submission" date="2023-07" db="EMBL/GenBank/DDBJ databases">
        <title>Genome content predicts the carbon catabolic preferences of heterotrophic bacteria.</title>
        <authorList>
            <person name="Gralka M."/>
        </authorList>
    </citation>
    <scope>NUCLEOTIDE SEQUENCE [LARGE SCALE GENOMIC DNA]</scope>
    <source>
        <strain evidence="4 7">4G03</strain>
    </source>
</reference>
<gene>
    <name evidence="5" type="ORF">CSC81_14405</name>
    <name evidence="4" type="ORF">Q8W23_05055</name>
</gene>
<dbReference type="InterPro" id="IPR051796">
    <property type="entry name" value="ISF_SsuE-like"/>
</dbReference>
<evidence type="ECO:0000256" key="1">
    <source>
        <dbReference type="ARBA" id="ARBA00022630"/>
    </source>
</evidence>
<dbReference type="PANTHER" id="PTHR43278">
    <property type="entry name" value="NAD(P)H-DEPENDENT FMN-CONTAINING OXIDOREDUCTASE YWQN-RELATED"/>
    <property type="match status" value="1"/>
</dbReference>
<dbReference type="Gene3D" id="3.40.50.360">
    <property type="match status" value="1"/>
</dbReference>
<evidence type="ECO:0000256" key="2">
    <source>
        <dbReference type="ARBA" id="ARBA00022643"/>
    </source>
</evidence>
<feature type="domain" description="NADPH-dependent FMN reductase-like" evidence="3">
    <location>
        <begin position="3"/>
        <end position="142"/>
    </location>
</feature>
<reference evidence="5 6" key="1">
    <citation type="journal article" date="2016" name="Nat. Commun.">
        <title>Microbial interactions lead to rapid micro-scale successions on model marine particles.</title>
        <authorList>
            <person name="Datta M.S."/>
            <person name="Sliwerska E."/>
            <person name="Gore J."/>
            <person name="Polz M.F."/>
            <person name="Cordero O.X."/>
        </authorList>
    </citation>
    <scope>NUCLEOTIDE SEQUENCE [LARGE SCALE GENOMIC DNA]</scope>
    <source>
        <strain evidence="5 6">4G03</strain>
    </source>
</reference>
<name>A0A2G1BRR4_9FLAO</name>
<dbReference type="InterPro" id="IPR005025">
    <property type="entry name" value="FMN_Rdtase-like_dom"/>
</dbReference>
<accession>A0A2G1BRR4</accession>
<keyword evidence="1" id="KW-0285">Flavoprotein</keyword>
<dbReference type="SUPFAM" id="SSF52218">
    <property type="entry name" value="Flavoproteins"/>
    <property type="match status" value="1"/>
</dbReference>
<dbReference type="EMBL" id="JAUYVU010000003">
    <property type="protein sequence ID" value="MDP2540840.1"/>
    <property type="molecule type" value="Genomic_DNA"/>
</dbReference>
<evidence type="ECO:0000313" key="5">
    <source>
        <dbReference type="EMBL" id="PHN96539.1"/>
    </source>
</evidence>
<comment type="caution">
    <text evidence="5">The sequence shown here is derived from an EMBL/GenBank/DDBJ whole genome shotgun (WGS) entry which is preliminary data.</text>
</comment>
<dbReference type="InterPro" id="IPR029039">
    <property type="entry name" value="Flavoprotein-like_sf"/>
</dbReference>
<keyword evidence="4" id="KW-0560">Oxidoreductase</keyword>
<dbReference type="EMBL" id="PDUU01000016">
    <property type="protein sequence ID" value="PHN96539.1"/>
    <property type="molecule type" value="Genomic_DNA"/>
</dbReference>
<organism evidence="5 6">
    <name type="scientific">Tenacibaculum discolor</name>
    <dbReference type="NCBI Taxonomy" id="361581"/>
    <lineage>
        <taxon>Bacteria</taxon>
        <taxon>Pseudomonadati</taxon>
        <taxon>Bacteroidota</taxon>
        <taxon>Flavobacteriia</taxon>
        <taxon>Flavobacteriales</taxon>
        <taxon>Flavobacteriaceae</taxon>
        <taxon>Tenacibaculum</taxon>
    </lineage>
</organism>
<evidence type="ECO:0000259" key="3">
    <source>
        <dbReference type="Pfam" id="PF03358"/>
    </source>
</evidence>
<proteinExistence type="predicted"/>
<evidence type="ECO:0000313" key="4">
    <source>
        <dbReference type="EMBL" id="MDP2540840.1"/>
    </source>
</evidence>
<keyword evidence="2" id="KW-0288">FMN</keyword>
<dbReference type="Proteomes" id="UP000222163">
    <property type="component" value="Unassembled WGS sequence"/>
</dbReference>
<dbReference type="EC" id="1.-.-.-" evidence="4"/>